<evidence type="ECO:0000256" key="1">
    <source>
        <dbReference type="SAM" id="MobiDB-lite"/>
    </source>
</evidence>
<feature type="region of interest" description="Disordered" evidence="1">
    <location>
        <begin position="14"/>
        <end position="88"/>
    </location>
</feature>
<feature type="compositionally biased region" description="Acidic residues" evidence="1">
    <location>
        <begin position="50"/>
        <end position="63"/>
    </location>
</feature>
<reference evidence="2" key="1">
    <citation type="submission" date="2021-04" db="EMBL/GenBank/DDBJ databases">
        <authorList>
            <person name="Tunstrom K."/>
        </authorList>
    </citation>
    <scope>NUCLEOTIDE SEQUENCE</scope>
</reference>
<proteinExistence type="predicted"/>
<organism evidence="2 3">
    <name type="scientific">Parnassius apollo</name>
    <name type="common">Apollo butterfly</name>
    <name type="synonym">Papilio apollo</name>
    <dbReference type="NCBI Taxonomy" id="110799"/>
    <lineage>
        <taxon>Eukaryota</taxon>
        <taxon>Metazoa</taxon>
        <taxon>Ecdysozoa</taxon>
        <taxon>Arthropoda</taxon>
        <taxon>Hexapoda</taxon>
        <taxon>Insecta</taxon>
        <taxon>Pterygota</taxon>
        <taxon>Neoptera</taxon>
        <taxon>Endopterygota</taxon>
        <taxon>Lepidoptera</taxon>
        <taxon>Glossata</taxon>
        <taxon>Ditrysia</taxon>
        <taxon>Papilionoidea</taxon>
        <taxon>Papilionidae</taxon>
        <taxon>Parnassiinae</taxon>
        <taxon>Parnassini</taxon>
        <taxon>Parnassius</taxon>
        <taxon>Parnassius</taxon>
    </lineage>
</organism>
<dbReference type="Proteomes" id="UP000691718">
    <property type="component" value="Unassembled WGS sequence"/>
</dbReference>
<comment type="caution">
    <text evidence="2">The sequence shown here is derived from an EMBL/GenBank/DDBJ whole genome shotgun (WGS) entry which is preliminary data.</text>
</comment>
<accession>A0A8S3X9Z2</accession>
<sequence length="88" mass="9900">MNPLSGKEIKSYLDQINDGARSEDDLEASDQEDEDFYPNRDLLCELQSPVDEENDDIDDDPPVTEDPSATCEREQDPQVAFPPITQAN</sequence>
<feature type="compositionally biased region" description="Acidic residues" evidence="1">
    <location>
        <begin position="24"/>
        <end position="36"/>
    </location>
</feature>
<evidence type="ECO:0000313" key="2">
    <source>
        <dbReference type="EMBL" id="CAG5013230.1"/>
    </source>
</evidence>
<gene>
    <name evidence="2" type="ORF">PAPOLLO_LOCUS15894</name>
</gene>
<dbReference type="EMBL" id="CAJQZP010001045">
    <property type="protein sequence ID" value="CAG5013230.1"/>
    <property type="molecule type" value="Genomic_DNA"/>
</dbReference>
<keyword evidence="3" id="KW-1185">Reference proteome</keyword>
<dbReference type="AlphaFoldDB" id="A0A8S3X9Z2"/>
<protein>
    <submittedName>
        <fullName evidence="2">(apollo) hypothetical protein</fullName>
    </submittedName>
</protein>
<name>A0A8S3X9Z2_PARAO</name>
<evidence type="ECO:0000313" key="3">
    <source>
        <dbReference type="Proteomes" id="UP000691718"/>
    </source>
</evidence>